<keyword evidence="2" id="KW-0378">Hydrolase</keyword>
<dbReference type="Pfam" id="PF01425">
    <property type="entry name" value="Amidase"/>
    <property type="match status" value="1"/>
</dbReference>
<dbReference type="RefSeq" id="XP_037209902.1">
    <property type="nucleotide sequence ID" value="XM_037349237.1"/>
</dbReference>
<dbReference type="PANTHER" id="PTHR46072">
    <property type="entry name" value="AMIDASE-RELATED-RELATED"/>
    <property type="match status" value="1"/>
</dbReference>
<accession>A0A8H5S3I4</accession>
<comment type="caution">
    <text evidence="4">The sequence shown here is derived from an EMBL/GenBank/DDBJ whole genome shotgun (WGS) entry which is preliminary data.</text>
</comment>
<evidence type="ECO:0000256" key="1">
    <source>
        <dbReference type="ARBA" id="ARBA00009199"/>
    </source>
</evidence>
<keyword evidence="5" id="KW-1185">Reference proteome</keyword>
<dbReference type="AlphaFoldDB" id="A0A8H5S3I4"/>
<evidence type="ECO:0000313" key="4">
    <source>
        <dbReference type="EMBL" id="KAF5643919.1"/>
    </source>
</evidence>
<dbReference type="GeneID" id="59301507"/>
<protein>
    <submittedName>
        <fullName evidence="4">Amidase (Acetamidase)</fullName>
    </submittedName>
</protein>
<evidence type="ECO:0000259" key="3">
    <source>
        <dbReference type="Pfam" id="PF01425"/>
    </source>
</evidence>
<dbReference type="GO" id="GO:0016787">
    <property type="term" value="F:hydrolase activity"/>
    <property type="evidence" value="ECO:0007669"/>
    <property type="project" value="UniProtKB-KW"/>
</dbReference>
<dbReference type="InterPro" id="IPR023631">
    <property type="entry name" value="Amidase_dom"/>
</dbReference>
<organism evidence="4 5">
    <name type="scientific">Fusarium tjaetaba</name>
    <dbReference type="NCBI Taxonomy" id="1567544"/>
    <lineage>
        <taxon>Eukaryota</taxon>
        <taxon>Fungi</taxon>
        <taxon>Dikarya</taxon>
        <taxon>Ascomycota</taxon>
        <taxon>Pezizomycotina</taxon>
        <taxon>Sordariomycetes</taxon>
        <taxon>Hypocreomycetidae</taxon>
        <taxon>Hypocreales</taxon>
        <taxon>Nectriaceae</taxon>
        <taxon>Fusarium</taxon>
        <taxon>Fusarium fujikuroi species complex</taxon>
    </lineage>
</organism>
<name>A0A8H5S3I4_9HYPO</name>
<dbReference type="Gene3D" id="3.90.1300.10">
    <property type="entry name" value="Amidase signature (AS) domain"/>
    <property type="match status" value="1"/>
</dbReference>
<comment type="similarity">
    <text evidence="1">Belongs to the amidase family.</text>
</comment>
<dbReference type="InterPro" id="IPR036928">
    <property type="entry name" value="AS_sf"/>
</dbReference>
<proteinExistence type="inferred from homology"/>
<dbReference type="PANTHER" id="PTHR46072:SF10">
    <property type="entry name" value="ACETAMIDASE"/>
    <property type="match status" value="1"/>
</dbReference>
<sequence length="185" mass="21197">MSFCFSPPRPVKYLHYLSVKYVRGCVVWAGLLQNWHPQSGYEIWQLNAERELYKRRWFEWWDNFDIDCLITPPNATPVVPHRGMHNACSSCGYTFMFNLLDYTAGVLPVTHVEKTRDQLPGGFSLKSLNGIAQGAYELYDANAMHGLPVGVQVIGRRLEEENVLAIMKRIEEAMGDNTFPLLDID</sequence>
<dbReference type="OrthoDB" id="6428749at2759"/>
<reference evidence="4 5" key="1">
    <citation type="submission" date="2020-05" db="EMBL/GenBank/DDBJ databases">
        <title>Identification and distribution of gene clusters putatively required for synthesis of sphingolipid metabolism inhibitors in phylogenetically diverse species of the filamentous fungus Fusarium.</title>
        <authorList>
            <person name="Kim H.-S."/>
            <person name="Busman M."/>
            <person name="Brown D.W."/>
            <person name="Divon H."/>
            <person name="Uhlig S."/>
            <person name="Proctor R.H."/>
        </authorList>
    </citation>
    <scope>NUCLEOTIDE SEQUENCE [LARGE SCALE GENOMIC DNA]</scope>
    <source>
        <strain evidence="4 5">NRRL 66243</strain>
    </source>
</reference>
<feature type="domain" description="Amidase" evidence="3">
    <location>
        <begin position="41"/>
        <end position="164"/>
    </location>
</feature>
<dbReference type="Proteomes" id="UP000530670">
    <property type="component" value="Unassembled WGS sequence"/>
</dbReference>
<evidence type="ECO:0000313" key="5">
    <source>
        <dbReference type="Proteomes" id="UP000530670"/>
    </source>
</evidence>
<dbReference type="SUPFAM" id="SSF75304">
    <property type="entry name" value="Amidase signature (AS) enzymes"/>
    <property type="match status" value="1"/>
</dbReference>
<gene>
    <name evidence="4" type="ORF">FTJAE_2989</name>
</gene>
<evidence type="ECO:0000256" key="2">
    <source>
        <dbReference type="ARBA" id="ARBA00022801"/>
    </source>
</evidence>
<dbReference type="EMBL" id="JAAQRI010000060">
    <property type="protein sequence ID" value="KAF5643919.1"/>
    <property type="molecule type" value="Genomic_DNA"/>
</dbReference>